<organism evidence="4 5">
    <name type="scientific">Limnohabitans radicicola</name>
    <dbReference type="NCBI Taxonomy" id="2771427"/>
    <lineage>
        <taxon>Bacteria</taxon>
        <taxon>Pseudomonadati</taxon>
        <taxon>Pseudomonadota</taxon>
        <taxon>Betaproteobacteria</taxon>
        <taxon>Burkholderiales</taxon>
        <taxon>Comamonadaceae</taxon>
        <taxon>Limnohabitans</taxon>
    </lineage>
</organism>
<proteinExistence type="predicted"/>
<evidence type="ECO:0000256" key="2">
    <source>
        <dbReference type="ARBA" id="ARBA00023027"/>
    </source>
</evidence>
<dbReference type="PANTHER" id="PTHR43333">
    <property type="entry name" value="2-HACID_DH_C DOMAIN-CONTAINING PROTEIN"/>
    <property type="match status" value="1"/>
</dbReference>
<dbReference type="CDD" id="cd05300">
    <property type="entry name" value="2-Hacid_dh_1"/>
    <property type="match status" value="1"/>
</dbReference>
<protein>
    <submittedName>
        <fullName evidence="4">D-2-hydroxyacid dehydrogenase</fullName>
    </submittedName>
</protein>
<evidence type="ECO:0000313" key="4">
    <source>
        <dbReference type="EMBL" id="MBD8050182.1"/>
    </source>
</evidence>
<keyword evidence="5" id="KW-1185">Reference proteome</keyword>
<sequence>MSHPRRLMLSQKMLDQLGPRILQHTQGHAVELVSIESAVAAQRRDIDAVFISREVTGTSTKHEVHPELQACYDLMLANAGLQWVHIHSAGADRPVYQALQQRGVQVTTSSGANARVVAAMALAGLLALNKRFPILWAQQQRREWVPLLGAGRMPRDLPGQTATIVGWGPIGQELAQLLSTLGLHVIAVRTQDARPQGGVEMVRFEQMHTVLPRTDWLVLACPLTATTRGLVNAQVLQALPQGAHLINVARGEVVVQDELIPVLQSGHLGGAFLDVFEHEPLPATSPLWTLPNVMVTPHAAGHSDGNAQRVNQMFLDNLQRWVGDQALRQVAT</sequence>
<evidence type="ECO:0000259" key="3">
    <source>
        <dbReference type="Pfam" id="PF02826"/>
    </source>
</evidence>
<dbReference type="SUPFAM" id="SSF51735">
    <property type="entry name" value="NAD(P)-binding Rossmann-fold domains"/>
    <property type="match status" value="1"/>
</dbReference>
<dbReference type="GO" id="GO:0051287">
    <property type="term" value="F:NAD binding"/>
    <property type="evidence" value="ECO:0007669"/>
    <property type="project" value="InterPro"/>
</dbReference>
<comment type="caution">
    <text evidence="4">The sequence shown here is derived from an EMBL/GenBank/DDBJ whole genome shotgun (WGS) entry which is preliminary data.</text>
</comment>
<dbReference type="InterPro" id="IPR006140">
    <property type="entry name" value="D-isomer_DH_NAD-bd"/>
</dbReference>
<name>A0A927ILQ5_9BURK</name>
<dbReference type="AlphaFoldDB" id="A0A927ILQ5"/>
<evidence type="ECO:0000313" key="5">
    <source>
        <dbReference type="Proteomes" id="UP000647424"/>
    </source>
</evidence>
<feature type="domain" description="D-isomer specific 2-hydroxyacid dehydrogenase NAD-binding" evidence="3">
    <location>
        <begin position="123"/>
        <end position="300"/>
    </location>
</feature>
<dbReference type="EMBL" id="JACYFT010000001">
    <property type="protein sequence ID" value="MBD8050182.1"/>
    <property type="molecule type" value="Genomic_DNA"/>
</dbReference>
<dbReference type="Pfam" id="PF02826">
    <property type="entry name" value="2-Hacid_dh_C"/>
    <property type="match status" value="1"/>
</dbReference>
<dbReference type="Gene3D" id="3.40.50.720">
    <property type="entry name" value="NAD(P)-binding Rossmann-like Domain"/>
    <property type="match status" value="2"/>
</dbReference>
<dbReference type="GO" id="GO:0016491">
    <property type="term" value="F:oxidoreductase activity"/>
    <property type="evidence" value="ECO:0007669"/>
    <property type="project" value="UniProtKB-KW"/>
</dbReference>
<dbReference type="InterPro" id="IPR036291">
    <property type="entry name" value="NAD(P)-bd_dom_sf"/>
</dbReference>
<reference evidence="4" key="1">
    <citation type="submission" date="2020-09" db="EMBL/GenBank/DDBJ databases">
        <title>Genome seq and assembly of Limnohabitants sp.</title>
        <authorList>
            <person name="Chhetri G."/>
        </authorList>
    </citation>
    <scope>NUCLEOTIDE SEQUENCE</scope>
    <source>
        <strain evidence="4">JUR4</strain>
    </source>
</reference>
<evidence type="ECO:0000256" key="1">
    <source>
        <dbReference type="ARBA" id="ARBA00023002"/>
    </source>
</evidence>
<gene>
    <name evidence="4" type="ORF">IC609_06475</name>
</gene>
<keyword evidence="2" id="KW-0520">NAD</keyword>
<dbReference type="RefSeq" id="WP_191818596.1">
    <property type="nucleotide sequence ID" value="NZ_JACYFT010000001.1"/>
</dbReference>
<keyword evidence="1" id="KW-0560">Oxidoreductase</keyword>
<dbReference type="Proteomes" id="UP000647424">
    <property type="component" value="Unassembled WGS sequence"/>
</dbReference>
<dbReference type="PANTHER" id="PTHR43333:SF1">
    <property type="entry name" value="D-ISOMER SPECIFIC 2-HYDROXYACID DEHYDROGENASE NAD-BINDING DOMAIN-CONTAINING PROTEIN"/>
    <property type="match status" value="1"/>
</dbReference>
<accession>A0A927ILQ5</accession>